<dbReference type="SUPFAM" id="SSF53448">
    <property type="entry name" value="Nucleotide-diphospho-sugar transferases"/>
    <property type="match status" value="1"/>
</dbReference>
<keyword evidence="3" id="KW-0808">Transferase</keyword>
<protein>
    <submittedName>
        <fullName evidence="3">Undecaprenyl-phosphate 4-deoxy-4-formamido-L-arabinose transferase</fullName>
        <ecNumber evidence="3">2.4.2.53</ecNumber>
    </submittedName>
</protein>
<organism evidence="3 4">
    <name type="scientific">Streptomyces smaragdinus</name>
    <dbReference type="NCBI Taxonomy" id="2585196"/>
    <lineage>
        <taxon>Bacteria</taxon>
        <taxon>Bacillati</taxon>
        <taxon>Actinomycetota</taxon>
        <taxon>Actinomycetes</taxon>
        <taxon>Kitasatosporales</taxon>
        <taxon>Streptomycetaceae</taxon>
        <taxon>Streptomyces</taxon>
    </lineage>
</organism>
<comment type="similarity">
    <text evidence="1">Belongs to the glycosyltransferase 2 family.</text>
</comment>
<dbReference type="Gene3D" id="3.90.550.10">
    <property type="entry name" value="Spore Coat Polysaccharide Biosynthesis Protein SpsA, Chain A"/>
    <property type="match status" value="1"/>
</dbReference>
<dbReference type="CDD" id="cd04179">
    <property type="entry name" value="DPM_DPG-synthase_like"/>
    <property type="match status" value="1"/>
</dbReference>
<dbReference type="EMBL" id="WEGJ01000008">
    <property type="protein sequence ID" value="MQY12759.1"/>
    <property type="molecule type" value="Genomic_DNA"/>
</dbReference>
<evidence type="ECO:0000256" key="1">
    <source>
        <dbReference type="ARBA" id="ARBA00006739"/>
    </source>
</evidence>
<dbReference type="OrthoDB" id="3177103at2"/>
<comment type="caution">
    <text evidence="3">The sequence shown here is derived from an EMBL/GenBank/DDBJ whole genome shotgun (WGS) entry which is preliminary data.</text>
</comment>
<dbReference type="InterPro" id="IPR050256">
    <property type="entry name" value="Glycosyltransferase_2"/>
</dbReference>
<dbReference type="AlphaFoldDB" id="A0A7K0CGZ9"/>
<dbReference type="Proteomes" id="UP000466345">
    <property type="component" value="Unassembled WGS sequence"/>
</dbReference>
<evidence type="ECO:0000313" key="3">
    <source>
        <dbReference type="EMBL" id="MQY12759.1"/>
    </source>
</evidence>
<dbReference type="Pfam" id="PF00535">
    <property type="entry name" value="Glycos_transf_2"/>
    <property type="match status" value="1"/>
</dbReference>
<name>A0A7K0CGZ9_9ACTN</name>
<dbReference type="PANTHER" id="PTHR48090">
    <property type="entry name" value="UNDECAPRENYL-PHOSPHATE 4-DEOXY-4-FORMAMIDO-L-ARABINOSE TRANSFERASE-RELATED"/>
    <property type="match status" value="1"/>
</dbReference>
<sequence>MVPQPAGRGEFVSRCGAWWKQVSGEAGRCRALTKGGFQVPTLSVVIPALNEAENMPAVLESIPLAALREAGWETDVIVVDNASTDDTAAVAGSLGARVVVQPDRGYGNAYHAGFDAARGEVIATGDADCTYPFDRLPELLGTLVERDIEFMTTDRLHRDNRSAMKASHTLANHALSALSRALFRNGLRDSQSGMWIFRRHVWHGIDVRSTGMSFSQEIKNSATRAGYRFLEVPIEYRRRQGEVKLRALPDGMGNLRQLFAHRFRRPAPRLRPVVPLPRQRTVAEGAGECGNGRAEAV</sequence>
<dbReference type="InterPro" id="IPR029044">
    <property type="entry name" value="Nucleotide-diphossugar_trans"/>
</dbReference>
<evidence type="ECO:0000313" key="4">
    <source>
        <dbReference type="Proteomes" id="UP000466345"/>
    </source>
</evidence>
<dbReference type="EC" id="2.4.2.53" evidence="3"/>
<reference evidence="3 4" key="1">
    <citation type="submission" date="2019-10" db="EMBL/GenBank/DDBJ databases">
        <title>Streptomyces smaragdinus sp. nov. and Streptomyces fabii sp. nov., isolated from the gut of fungus growing-termite Macrotermes natalensis.</title>
        <authorList>
            <person name="Schwitalla J."/>
            <person name="Benndorf R."/>
            <person name="Martin K."/>
            <person name="De Beer W."/>
            <person name="Kaster A.-K."/>
            <person name="Vollmers J."/>
            <person name="Poulsen M."/>
            <person name="Beemelmanns C."/>
        </authorList>
    </citation>
    <scope>NUCLEOTIDE SEQUENCE [LARGE SCALE GENOMIC DNA]</scope>
    <source>
        <strain evidence="3 4">RB5</strain>
    </source>
</reference>
<evidence type="ECO:0000259" key="2">
    <source>
        <dbReference type="Pfam" id="PF00535"/>
    </source>
</evidence>
<accession>A0A7K0CGZ9</accession>
<dbReference type="InterPro" id="IPR001173">
    <property type="entry name" value="Glyco_trans_2-like"/>
</dbReference>
<keyword evidence="4" id="KW-1185">Reference proteome</keyword>
<dbReference type="GO" id="GO:0099621">
    <property type="term" value="F:undecaprenyl-phosphate 4-deoxy-4-formamido-L-arabinose transferase activity"/>
    <property type="evidence" value="ECO:0007669"/>
    <property type="project" value="UniProtKB-EC"/>
</dbReference>
<feature type="domain" description="Glycosyltransferase 2-like" evidence="2">
    <location>
        <begin position="43"/>
        <end position="200"/>
    </location>
</feature>
<proteinExistence type="inferred from homology"/>
<dbReference type="PANTHER" id="PTHR48090:SF7">
    <property type="entry name" value="RFBJ PROTEIN"/>
    <property type="match status" value="1"/>
</dbReference>
<keyword evidence="3" id="KW-0328">Glycosyltransferase</keyword>
<gene>
    <name evidence="3" type="primary">arnC_2</name>
    <name evidence="3" type="ORF">SRB5_28980</name>
</gene>